<feature type="compositionally biased region" description="Basic and acidic residues" evidence="1">
    <location>
        <begin position="200"/>
        <end position="209"/>
    </location>
</feature>
<name>A0A9W7XHC7_9FUNG</name>
<feature type="compositionally biased region" description="Basic residues" evidence="1">
    <location>
        <begin position="210"/>
        <end position="228"/>
    </location>
</feature>
<evidence type="ECO:0000256" key="1">
    <source>
        <dbReference type="SAM" id="MobiDB-lite"/>
    </source>
</evidence>
<organism evidence="2 3">
    <name type="scientific">Coemansia asiatica</name>
    <dbReference type="NCBI Taxonomy" id="1052880"/>
    <lineage>
        <taxon>Eukaryota</taxon>
        <taxon>Fungi</taxon>
        <taxon>Fungi incertae sedis</taxon>
        <taxon>Zoopagomycota</taxon>
        <taxon>Kickxellomycotina</taxon>
        <taxon>Kickxellomycetes</taxon>
        <taxon>Kickxellales</taxon>
        <taxon>Kickxellaceae</taxon>
        <taxon>Coemansia</taxon>
    </lineage>
</organism>
<dbReference type="PANTHER" id="PTHR28155">
    <property type="entry name" value="ACR243WP"/>
    <property type="match status" value="1"/>
</dbReference>
<dbReference type="Proteomes" id="UP001145021">
    <property type="component" value="Unassembled WGS sequence"/>
</dbReference>
<protein>
    <submittedName>
        <fullName evidence="2">Uncharacterized protein</fullName>
    </submittedName>
</protein>
<dbReference type="InterPro" id="IPR013240">
    <property type="entry name" value="DNA-dir_RNA_pol1_su_RPA34"/>
</dbReference>
<dbReference type="InterPro" id="IPR053263">
    <property type="entry name" value="Euk_RPA34_RNAP_subunit"/>
</dbReference>
<dbReference type="Gene3D" id="6.20.250.70">
    <property type="match status" value="1"/>
</dbReference>
<dbReference type="PANTHER" id="PTHR28155:SF1">
    <property type="entry name" value="DNA-DIRECTED RNA POLYMERASE I SUBUNIT RPA34.5-DOMAIN-CONTAINING PROTEIN"/>
    <property type="match status" value="1"/>
</dbReference>
<proteinExistence type="predicted"/>
<evidence type="ECO:0000313" key="2">
    <source>
        <dbReference type="EMBL" id="KAJ1643260.1"/>
    </source>
</evidence>
<comment type="caution">
    <text evidence="2">The sequence shown here is derived from an EMBL/GenBank/DDBJ whole genome shotgun (WGS) entry which is preliminary data.</text>
</comment>
<evidence type="ECO:0000313" key="3">
    <source>
        <dbReference type="Proteomes" id="UP001145021"/>
    </source>
</evidence>
<gene>
    <name evidence="2" type="ORF">LPJ64_004943</name>
</gene>
<dbReference type="AlphaFoldDB" id="A0A9W7XHC7"/>
<keyword evidence="3" id="KW-1185">Reference proteome</keyword>
<sequence length="228" mass="25293">MTLADRYEAPVDYIRQRGHPATAFSQETIMDNKELWVMRVPDNVSTKDLDGLTIKCPQSTASGIVLSEAKINSRSYQIITPRAADVSAEFRGMAELSVLVPDGDNEDKLTLVPTRFSQTLALVENIEIPQSVDVAAAIAERVKPPRAQPDNMQLRFIPYGFYSADEYRMMITADGQNGGESVTPKRAAEDNDDAAMEGLPEDKSDGAEHKKSKKEKKDKKEKSKKSKE</sequence>
<accession>A0A9W7XHC7</accession>
<feature type="region of interest" description="Disordered" evidence="1">
    <location>
        <begin position="175"/>
        <end position="228"/>
    </location>
</feature>
<dbReference type="EMBL" id="JANBOH010000274">
    <property type="protein sequence ID" value="KAJ1643260.1"/>
    <property type="molecule type" value="Genomic_DNA"/>
</dbReference>
<dbReference type="Pfam" id="PF08208">
    <property type="entry name" value="RNA_polI_A34"/>
    <property type="match status" value="1"/>
</dbReference>
<reference evidence="2" key="1">
    <citation type="submission" date="2022-07" db="EMBL/GenBank/DDBJ databases">
        <title>Phylogenomic reconstructions and comparative analyses of Kickxellomycotina fungi.</title>
        <authorList>
            <person name="Reynolds N.K."/>
            <person name="Stajich J.E."/>
            <person name="Barry K."/>
            <person name="Grigoriev I.V."/>
            <person name="Crous P."/>
            <person name="Smith M.E."/>
        </authorList>
    </citation>
    <scope>NUCLEOTIDE SEQUENCE</scope>
    <source>
        <strain evidence="2">NBRC 105413</strain>
    </source>
</reference>
<dbReference type="GO" id="GO:0006360">
    <property type="term" value="P:transcription by RNA polymerase I"/>
    <property type="evidence" value="ECO:0007669"/>
    <property type="project" value="InterPro"/>
</dbReference>